<feature type="transmembrane region" description="Helical" evidence="10">
    <location>
        <begin position="18"/>
        <end position="38"/>
    </location>
</feature>
<keyword evidence="12" id="KW-0132">Cell division</keyword>
<dbReference type="InterPro" id="IPR004387">
    <property type="entry name" value="Pept_M50_Zn"/>
</dbReference>
<evidence type="ECO:0000256" key="9">
    <source>
        <dbReference type="ARBA" id="ARBA00023136"/>
    </source>
</evidence>
<keyword evidence="8" id="KW-0482">Metalloprotease</keyword>
<comment type="subcellular location">
    <subcellularLocation>
        <location evidence="2">Membrane</location>
        <topology evidence="2">Multi-pass membrane protein</topology>
    </subcellularLocation>
</comment>
<keyword evidence="7 10" id="KW-1133">Transmembrane helix</keyword>
<comment type="cofactor">
    <cofactor evidence="1">
        <name>Zn(2+)</name>
        <dbReference type="ChEBI" id="CHEBI:29105"/>
    </cofactor>
</comment>
<evidence type="ECO:0000256" key="7">
    <source>
        <dbReference type="ARBA" id="ARBA00022989"/>
    </source>
</evidence>
<evidence type="ECO:0000256" key="1">
    <source>
        <dbReference type="ARBA" id="ARBA00001947"/>
    </source>
</evidence>
<dbReference type="InterPro" id="IPR008915">
    <property type="entry name" value="Peptidase_M50"/>
</dbReference>
<sequence length="369" mass="39968">MSTIGLISFFDAVTFERLYGWAQFGLSAIVILGLLIVVHEYGHFISARLVGVRVEKFSIGFGPKLVSKKSGDTEYLISAIPLGGFVKFYGDAAEEVENEEDAFLNQPVWKRLVIVSAGPIFNIVLAVTLVALAALYGIPEGSRIIDQVVDDTPAQSSGLLEGDRIDAIGGVQIETWRQVQDAIRKSPGKMLDFDIARGSDQLTIQITPAEYTAKGIDGKDITIGRIGVIPRQVVKSYPIHEAAFKGVEWTWGVVKLTVWAISKLITREIPADQIAGPVGIMQMAGQAAKTGVANLALFIAMISVNLGILNLLPIPVLDGGHLLFFSIEAVAGKPVKLKHQEIAQQIGVFMLISLMALAFYNDFTRIFSG</sequence>
<evidence type="ECO:0000313" key="12">
    <source>
        <dbReference type="EMBL" id="VAX22121.1"/>
    </source>
</evidence>
<organism evidence="12">
    <name type="scientific">hydrothermal vent metagenome</name>
    <dbReference type="NCBI Taxonomy" id="652676"/>
    <lineage>
        <taxon>unclassified sequences</taxon>
        <taxon>metagenomes</taxon>
        <taxon>ecological metagenomes</taxon>
    </lineage>
</organism>
<dbReference type="Gene3D" id="2.30.42.10">
    <property type="match status" value="1"/>
</dbReference>
<keyword evidence="3 12" id="KW-0645">Protease</keyword>
<dbReference type="GO" id="GO:0006508">
    <property type="term" value="P:proteolysis"/>
    <property type="evidence" value="ECO:0007669"/>
    <property type="project" value="UniProtKB-KW"/>
</dbReference>
<feature type="domain" description="PDZ" evidence="11">
    <location>
        <begin position="123"/>
        <end position="199"/>
    </location>
</feature>
<dbReference type="GO" id="GO:0051301">
    <property type="term" value="P:cell division"/>
    <property type="evidence" value="ECO:0007669"/>
    <property type="project" value="UniProtKB-KW"/>
</dbReference>
<dbReference type="SMART" id="SM00228">
    <property type="entry name" value="PDZ"/>
    <property type="match status" value="1"/>
</dbReference>
<dbReference type="CDD" id="cd06163">
    <property type="entry name" value="S2P-M50_PDZ_RseP-like"/>
    <property type="match status" value="1"/>
</dbReference>
<evidence type="ECO:0000256" key="3">
    <source>
        <dbReference type="ARBA" id="ARBA00022670"/>
    </source>
</evidence>
<protein>
    <submittedName>
        <fullName evidence="12">Intramembrane protease RasP/YluC, implicated in cell division based on FtsL cleavage</fullName>
    </submittedName>
</protein>
<evidence type="ECO:0000259" key="11">
    <source>
        <dbReference type="SMART" id="SM00228"/>
    </source>
</evidence>
<feature type="transmembrane region" description="Helical" evidence="10">
    <location>
        <begin position="112"/>
        <end position="138"/>
    </location>
</feature>
<name>A0A3B1C649_9ZZZZ</name>
<evidence type="ECO:0000256" key="5">
    <source>
        <dbReference type="ARBA" id="ARBA00022801"/>
    </source>
</evidence>
<keyword evidence="6" id="KW-0862">Zinc</keyword>
<dbReference type="InterPro" id="IPR001478">
    <property type="entry name" value="PDZ"/>
</dbReference>
<keyword evidence="4 10" id="KW-0812">Transmembrane</keyword>
<feature type="transmembrane region" description="Helical" evidence="10">
    <location>
        <begin position="291"/>
        <end position="312"/>
    </location>
</feature>
<feature type="transmembrane region" description="Helical" evidence="10">
    <location>
        <begin position="342"/>
        <end position="360"/>
    </location>
</feature>
<dbReference type="AlphaFoldDB" id="A0A3B1C649"/>
<accession>A0A3B1C649</accession>
<evidence type="ECO:0000256" key="8">
    <source>
        <dbReference type="ARBA" id="ARBA00023049"/>
    </source>
</evidence>
<dbReference type="CDD" id="cd23081">
    <property type="entry name" value="cpPDZ_EcRseP-like"/>
    <property type="match status" value="1"/>
</dbReference>
<dbReference type="PANTHER" id="PTHR42837">
    <property type="entry name" value="REGULATOR OF SIGMA-E PROTEASE RSEP"/>
    <property type="match status" value="1"/>
</dbReference>
<dbReference type="PANTHER" id="PTHR42837:SF2">
    <property type="entry name" value="MEMBRANE METALLOPROTEASE ARASP2, CHLOROPLASTIC-RELATED"/>
    <property type="match status" value="1"/>
</dbReference>
<dbReference type="Pfam" id="PF02163">
    <property type="entry name" value="Peptidase_M50"/>
    <property type="match status" value="1"/>
</dbReference>
<evidence type="ECO:0000256" key="6">
    <source>
        <dbReference type="ARBA" id="ARBA00022833"/>
    </source>
</evidence>
<dbReference type="NCBIfam" id="TIGR00054">
    <property type="entry name" value="RIP metalloprotease RseP"/>
    <property type="match status" value="1"/>
</dbReference>
<keyword evidence="9 10" id="KW-0472">Membrane</keyword>
<dbReference type="InterPro" id="IPR041489">
    <property type="entry name" value="PDZ_6"/>
</dbReference>
<evidence type="ECO:0000256" key="10">
    <source>
        <dbReference type="SAM" id="Phobius"/>
    </source>
</evidence>
<dbReference type="SUPFAM" id="SSF50156">
    <property type="entry name" value="PDZ domain-like"/>
    <property type="match status" value="1"/>
</dbReference>
<dbReference type="EMBL" id="UOGA01000217">
    <property type="protein sequence ID" value="VAX22121.1"/>
    <property type="molecule type" value="Genomic_DNA"/>
</dbReference>
<gene>
    <name evidence="12" type="ORF">MNBD_NITROSPINAE04-2135</name>
</gene>
<dbReference type="GO" id="GO:0004222">
    <property type="term" value="F:metalloendopeptidase activity"/>
    <property type="evidence" value="ECO:0007669"/>
    <property type="project" value="InterPro"/>
</dbReference>
<evidence type="ECO:0000256" key="4">
    <source>
        <dbReference type="ARBA" id="ARBA00022692"/>
    </source>
</evidence>
<keyword evidence="5" id="KW-0378">Hydrolase</keyword>
<dbReference type="GO" id="GO:0016020">
    <property type="term" value="C:membrane"/>
    <property type="evidence" value="ECO:0007669"/>
    <property type="project" value="UniProtKB-SubCell"/>
</dbReference>
<dbReference type="Pfam" id="PF17820">
    <property type="entry name" value="PDZ_6"/>
    <property type="match status" value="1"/>
</dbReference>
<evidence type="ECO:0000256" key="2">
    <source>
        <dbReference type="ARBA" id="ARBA00004141"/>
    </source>
</evidence>
<keyword evidence="12" id="KW-0131">Cell cycle</keyword>
<reference evidence="12" key="1">
    <citation type="submission" date="2018-06" db="EMBL/GenBank/DDBJ databases">
        <authorList>
            <person name="Zhirakovskaya E."/>
        </authorList>
    </citation>
    <scope>NUCLEOTIDE SEQUENCE</scope>
</reference>
<dbReference type="InterPro" id="IPR036034">
    <property type="entry name" value="PDZ_sf"/>
</dbReference>
<proteinExistence type="predicted"/>